<evidence type="ECO:0000313" key="2">
    <source>
        <dbReference type="Proteomes" id="UP000242498"/>
    </source>
</evidence>
<proteinExistence type="predicted"/>
<accession>A0A285C1P1</accession>
<evidence type="ECO:0000313" key="1">
    <source>
        <dbReference type="EMBL" id="SNX61046.1"/>
    </source>
</evidence>
<protein>
    <submittedName>
        <fullName evidence="1">Uncharacterized protein</fullName>
    </submittedName>
</protein>
<gene>
    <name evidence="1" type="ORF">SAMN06296273_2502</name>
</gene>
<dbReference type="AlphaFoldDB" id="A0A285C1P1"/>
<name>A0A285C1P1_9PROT</name>
<dbReference type="Proteomes" id="UP000242498">
    <property type="component" value="Chromosome I"/>
</dbReference>
<organism evidence="1 2">
    <name type="scientific">Nitrosomonas ureae</name>
    <dbReference type="NCBI Taxonomy" id="44577"/>
    <lineage>
        <taxon>Bacteria</taxon>
        <taxon>Pseudomonadati</taxon>
        <taxon>Pseudomonadota</taxon>
        <taxon>Betaproteobacteria</taxon>
        <taxon>Nitrosomonadales</taxon>
        <taxon>Nitrosomonadaceae</taxon>
        <taxon>Nitrosomonas</taxon>
    </lineage>
</organism>
<reference evidence="1 2" key="1">
    <citation type="submission" date="2017-08" db="EMBL/GenBank/DDBJ databases">
        <authorList>
            <person name="de Groot N.N."/>
        </authorList>
    </citation>
    <scope>NUCLEOTIDE SEQUENCE [LARGE SCALE GENOMIC DNA]</scope>
    <source>
        <strain evidence="1 2">Nm15</strain>
    </source>
</reference>
<sequence>MNSKSQDLIKQGSEFLKYLEQVSLVKAPEDLITKDFLMQLFAMLLKSSAQGIDR</sequence>
<dbReference type="EMBL" id="LT907782">
    <property type="protein sequence ID" value="SNX61046.1"/>
    <property type="molecule type" value="Genomic_DNA"/>
</dbReference>